<dbReference type="Pfam" id="PF10517">
    <property type="entry name" value="DM13"/>
    <property type="match status" value="1"/>
</dbReference>
<feature type="chain" id="PRO_5015581458" evidence="1">
    <location>
        <begin position="25"/>
        <end position="123"/>
    </location>
</feature>
<dbReference type="AlphaFoldDB" id="A0A2T6BP66"/>
<evidence type="ECO:0000259" key="2">
    <source>
        <dbReference type="PROSITE" id="PS51549"/>
    </source>
</evidence>
<feature type="domain" description="DM13" evidence="2">
    <location>
        <begin position="31"/>
        <end position="123"/>
    </location>
</feature>
<reference evidence="3 4" key="1">
    <citation type="submission" date="2018-04" db="EMBL/GenBank/DDBJ databases">
        <title>Genomic Encyclopedia of Archaeal and Bacterial Type Strains, Phase II (KMG-II): from individual species to whole genera.</title>
        <authorList>
            <person name="Goeker M."/>
        </authorList>
    </citation>
    <scope>NUCLEOTIDE SEQUENCE [LARGE SCALE GENOMIC DNA]</scope>
    <source>
        <strain evidence="3 4">DSM 100977</strain>
    </source>
</reference>
<dbReference type="RefSeq" id="WP_158269975.1">
    <property type="nucleotide sequence ID" value="NZ_QBKS01000001.1"/>
</dbReference>
<comment type="caution">
    <text evidence="3">The sequence shown here is derived from an EMBL/GenBank/DDBJ whole genome shotgun (WGS) entry which is preliminary data.</text>
</comment>
<organism evidence="3 4">
    <name type="scientific">Litoreibacter ponti</name>
    <dbReference type="NCBI Taxonomy" id="1510457"/>
    <lineage>
        <taxon>Bacteria</taxon>
        <taxon>Pseudomonadati</taxon>
        <taxon>Pseudomonadota</taxon>
        <taxon>Alphaproteobacteria</taxon>
        <taxon>Rhodobacterales</taxon>
        <taxon>Roseobacteraceae</taxon>
        <taxon>Litoreibacter</taxon>
    </lineage>
</organism>
<dbReference type="PROSITE" id="PS51318">
    <property type="entry name" value="TAT"/>
    <property type="match status" value="1"/>
</dbReference>
<gene>
    <name evidence="3" type="ORF">C8N43_2543</name>
</gene>
<proteinExistence type="predicted"/>
<dbReference type="InterPro" id="IPR019545">
    <property type="entry name" value="DM13_domain"/>
</dbReference>
<name>A0A2T6BP66_9RHOB</name>
<dbReference type="EMBL" id="QBKS01000001">
    <property type="protein sequence ID" value="PTX57869.1"/>
    <property type="molecule type" value="Genomic_DNA"/>
</dbReference>
<dbReference type="OrthoDB" id="6106486at2"/>
<dbReference type="Proteomes" id="UP000243978">
    <property type="component" value="Unassembled WGS sequence"/>
</dbReference>
<keyword evidence="4" id="KW-1185">Reference proteome</keyword>
<protein>
    <submittedName>
        <fullName evidence="3">Electron transfer DM13</fullName>
    </submittedName>
</protein>
<dbReference type="PROSITE" id="PS51549">
    <property type="entry name" value="DM13"/>
    <property type="match status" value="1"/>
</dbReference>
<evidence type="ECO:0000313" key="4">
    <source>
        <dbReference type="Proteomes" id="UP000243978"/>
    </source>
</evidence>
<feature type="signal peptide" evidence="1">
    <location>
        <begin position="1"/>
        <end position="24"/>
    </location>
</feature>
<sequence length="123" mass="12918">MISRRSILRGAVAVSTVAALPAFAGGHGRIGTFTGQKGHTTTGRVEVLKGSVELLGDFTFDGAPDPKVALGNNGYDPKTLMGPLKSNSGASSYQIPAGINPDDYNEVWIWCEKFNVPLGVAKL</sequence>
<keyword evidence="1" id="KW-0732">Signal</keyword>
<evidence type="ECO:0000256" key="1">
    <source>
        <dbReference type="SAM" id="SignalP"/>
    </source>
</evidence>
<dbReference type="InterPro" id="IPR006311">
    <property type="entry name" value="TAT_signal"/>
</dbReference>
<accession>A0A2T6BP66</accession>
<evidence type="ECO:0000313" key="3">
    <source>
        <dbReference type="EMBL" id="PTX57869.1"/>
    </source>
</evidence>